<organism evidence="1 2">
    <name type="scientific">Vibrio astriarenae</name>
    <dbReference type="NCBI Taxonomy" id="1481923"/>
    <lineage>
        <taxon>Bacteria</taxon>
        <taxon>Pseudomonadati</taxon>
        <taxon>Pseudomonadota</taxon>
        <taxon>Gammaproteobacteria</taxon>
        <taxon>Vibrionales</taxon>
        <taxon>Vibrionaceae</taxon>
        <taxon>Vibrio</taxon>
    </lineage>
</organism>
<dbReference type="RefSeq" id="WP_164650612.1">
    <property type="nucleotide sequence ID" value="NZ_CP047476.1"/>
</dbReference>
<evidence type="ECO:0000313" key="1">
    <source>
        <dbReference type="EMBL" id="QIA65715.1"/>
    </source>
</evidence>
<dbReference type="AlphaFoldDB" id="A0A7Z2T7I6"/>
<sequence>MVDNRLSQYQVNSLRELLQLSEDDLSFLVKNIEYQLNGLGGLPIDDSGSIDLTQETSNHPKEMREILDEIAKSAKKLCNLVTRYDAKTDRTLDIGSHYFRLPPSKVEPNGVKHFECIRVHDFLQELVSKAELESDYHATFVKAKSQNVVAKIYQAWNWAYPSAADNMIKFSSNNQFINMVAIVTGWDAELARKNVGNFLTRN</sequence>
<evidence type="ECO:0000313" key="2">
    <source>
        <dbReference type="Proteomes" id="UP000464262"/>
    </source>
</evidence>
<name>A0A7Z2T7I6_9VIBR</name>
<keyword evidence="2" id="KW-1185">Reference proteome</keyword>
<dbReference type="EMBL" id="CP047476">
    <property type="protein sequence ID" value="QIA65715.1"/>
    <property type="molecule type" value="Genomic_DNA"/>
</dbReference>
<reference evidence="1 2" key="1">
    <citation type="submission" date="2020-01" db="EMBL/GenBank/DDBJ databases">
        <title>Whole genome and functional gene identification of agarase of Vibrio HN897.</title>
        <authorList>
            <person name="Liu Y."/>
            <person name="Zhao Z."/>
        </authorList>
    </citation>
    <scope>NUCLEOTIDE SEQUENCE [LARGE SCALE GENOMIC DNA]</scope>
    <source>
        <strain evidence="1 2">HN897</strain>
    </source>
</reference>
<protein>
    <submittedName>
        <fullName evidence="1">Uncharacterized protein</fullName>
    </submittedName>
</protein>
<dbReference type="Proteomes" id="UP000464262">
    <property type="component" value="Chromosome 2"/>
</dbReference>
<accession>A0A7Z2T7I6</accession>
<dbReference type="KEGG" id="vas:GT360_19530"/>
<proteinExistence type="predicted"/>
<gene>
    <name evidence="1" type="ORF">GT360_19530</name>
</gene>